<dbReference type="EMBL" id="CP111013">
    <property type="protein sequence ID" value="WAQ96773.1"/>
    <property type="molecule type" value="Genomic_DNA"/>
</dbReference>
<name>A0ABY7DIM5_MYAAR</name>
<feature type="compositionally biased region" description="Basic and acidic residues" evidence="1">
    <location>
        <begin position="330"/>
        <end position="343"/>
    </location>
</feature>
<evidence type="ECO:0000313" key="4">
    <source>
        <dbReference type="Proteomes" id="UP001164746"/>
    </source>
</evidence>
<keyword evidence="4" id="KW-1185">Reference proteome</keyword>
<feature type="compositionally biased region" description="Basic residues" evidence="1">
    <location>
        <begin position="448"/>
        <end position="463"/>
    </location>
</feature>
<evidence type="ECO:0000259" key="2">
    <source>
        <dbReference type="PROSITE" id="PS50250"/>
    </source>
</evidence>
<dbReference type="InterPro" id="IPR045107">
    <property type="entry name" value="SAC3/GANP/THP3"/>
</dbReference>
<dbReference type="InterPro" id="IPR005062">
    <property type="entry name" value="SAC3/GANP/THP3_conserved"/>
</dbReference>
<evidence type="ECO:0000313" key="3">
    <source>
        <dbReference type="EMBL" id="WAQ96773.1"/>
    </source>
</evidence>
<feature type="compositionally biased region" description="Polar residues" evidence="1">
    <location>
        <begin position="225"/>
        <end position="253"/>
    </location>
</feature>
<feature type="domain" description="PCI" evidence="2">
    <location>
        <begin position="559"/>
        <end position="714"/>
    </location>
</feature>
<proteinExistence type="predicted"/>
<dbReference type="PROSITE" id="PS50250">
    <property type="entry name" value="PCI"/>
    <property type="match status" value="1"/>
</dbReference>
<dbReference type="Pfam" id="PF03399">
    <property type="entry name" value="SAC3_GANP"/>
    <property type="match status" value="1"/>
</dbReference>
<feature type="region of interest" description="Disordered" evidence="1">
    <location>
        <begin position="330"/>
        <end position="384"/>
    </location>
</feature>
<organism evidence="3 4">
    <name type="scientific">Mya arenaria</name>
    <name type="common">Soft-shell clam</name>
    <dbReference type="NCBI Taxonomy" id="6604"/>
    <lineage>
        <taxon>Eukaryota</taxon>
        <taxon>Metazoa</taxon>
        <taxon>Spiralia</taxon>
        <taxon>Lophotrochozoa</taxon>
        <taxon>Mollusca</taxon>
        <taxon>Bivalvia</taxon>
        <taxon>Autobranchia</taxon>
        <taxon>Heteroconchia</taxon>
        <taxon>Euheterodonta</taxon>
        <taxon>Imparidentia</taxon>
        <taxon>Neoheterodontei</taxon>
        <taxon>Myida</taxon>
        <taxon>Myoidea</taxon>
        <taxon>Myidae</taxon>
        <taxon>Mya</taxon>
    </lineage>
</organism>
<feature type="region of interest" description="Disordered" evidence="1">
    <location>
        <begin position="35"/>
        <end position="58"/>
    </location>
</feature>
<reference evidence="3" key="1">
    <citation type="submission" date="2022-11" db="EMBL/GenBank/DDBJ databases">
        <title>Centuries of genome instability and evolution in soft-shell clam transmissible cancer (bioRxiv).</title>
        <authorList>
            <person name="Hart S.F.M."/>
            <person name="Yonemitsu M.A."/>
            <person name="Giersch R.M."/>
            <person name="Beal B.F."/>
            <person name="Arriagada G."/>
            <person name="Davis B.W."/>
            <person name="Ostrander E.A."/>
            <person name="Goff S.P."/>
            <person name="Metzger M.J."/>
        </authorList>
    </citation>
    <scope>NUCLEOTIDE SEQUENCE</scope>
    <source>
        <strain evidence="3">MELC-2E11</strain>
        <tissue evidence="3">Siphon/mantle</tissue>
    </source>
</reference>
<accession>A0ABY7DIM5</accession>
<protein>
    <submittedName>
        <fullName evidence="3">LENG8-like protein</fullName>
    </submittedName>
</protein>
<dbReference type="Proteomes" id="UP001164746">
    <property type="component" value="Chromosome 2"/>
</dbReference>
<dbReference type="PANTHER" id="PTHR12436:SF4">
    <property type="entry name" value="LEUKOCYTE RECEPTOR CLUSTER MEMBER 8"/>
    <property type="match status" value="1"/>
</dbReference>
<feature type="region of interest" description="Disordered" evidence="1">
    <location>
        <begin position="396"/>
        <end position="473"/>
    </location>
</feature>
<feature type="region of interest" description="Disordered" evidence="1">
    <location>
        <begin position="164"/>
        <end position="260"/>
    </location>
</feature>
<evidence type="ECO:0000256" key="1">
    <source>
        <dbReference type="SAM" id="MobiDB-lite"/>
    </source>
</evidence>
<dbReference type="PANTHER" id="PTHR12436">
    <property type="entry name" value="80 KDA MCM3-ASSOCIATED PROTEIN"/>
    <property type="match status" value="1"/>
</dbReference>
<gene>
    <name evidence="3" type="ORF">MAR_029463</name>
</gene>
<sequence length="714" mass="80670">MVLLDINNRDIMSEADNSVYENPMWENARKALEAVSPQKGQNNHDQGDSSGNVMNNASTMSPQEMYYHQLNNYKQSFGPRPPPFGGGPPGYGMPPQNFPRPGFRGPPPPFGNDCPPDQSQGFNPRFMPGQHRPFFPPRNMQQNPNAGGIRFNIPKRSKIQQFEQNGNMNGKSGHEERPRFTGGQPNRTPPFRPQVPQERPRFAGGGQPFDFPNGSMDYTERQHNFENQSPWNSRKNNSNTEAQEQPPTSLTEPKQTEGKSISEAEAKAQMAATTDWPPNLRNWVQRAFASVPPEKKDKMEGILKVRLTAAFTAGTAFHTDWDKMPLPFEEKSQSDPAVKKSRWEANPVGRGRATPMSPAGHGQDHAQGHIPEVGQGPQTDEEEECLPQVEVVADFIPFSSGKKTGGRAGRGRGQHERARGRGRGQKGRKGFEEEPMDAFQQQALTSSQKKKGKQKNKNQRGKGKNLGGIQLEVDGQSSEKLMSRARRFGDQLESSKPRTKITIASSLNPINDHPEPSKIRPVEVLRRSIEMVKKDWAEKMDYHYACEQMKTIRQDLTGDHEEYNQCQTQLKNLYSQGLSGNRLEFTAYRILYYIYTSNLGDINSALTDLSQADRKDECIKHALDVRSAWALNNYHRFFQLYLNAPKMAGYLMDKFVGRIRKAALKSAVKAYYSRFQLSDRVVIFSYSQIHHAIGLWTSTVNPGPRHLLEPRPWH</sequence>
<dbReference type="Gene3D" id="1.25.40.990">
    <property type="match status" value="2"/>
</dbReference>
<feature type="compositionally biased region" description="Polar residues" evidence="1">
    <location>
        <begin position="38"/>
        <end position="58"/>
    </location>
</feature>
<dbReference type="InterPro" id="IPR000717">
    <property type="entry name" value="PCI_dom"/>
</dbReference>